<dbReference type="PANTHER" id="PTHR10697">
    <property type="entry name" value="MAMMALIAN EPENDYMIN-RELATED PROTEIN 1"/>
    <property type="match status" value="1"/>
</dbReference>
<proteinExistence type="inferred from homology"/>
<keyword evidence="4" id="KW-1185">Reference proteome</keyword>
<reference evidence="3" key="2">
    <citation type="submission" date="2025-09" db="UniProtKB">
        <authorList>
            <consortium name="Ensembl"/>
        </authorList>
    </citation>
    <scope>IDENTIFICATION</scope>
</reference>
<feature type="chain" id="PRO_5018531846" description="Ependymin-like 1" evidence="2">
    <location>
        <begin position="17"/>
        <end position="207"/>
    </location>
</feature>
<reference evidence="3" key="1">
    <citation type="submission" date="2025-08" db="UniProtKB">
        <authorList>
            <consortium name="Ensembl"/>
        </authorList>
    </citation>
    <scope>IDENTIFICATION</scope>
</reference>
<dbReference type="Proteomes" id="UP000261600">
    <property type="component" value="Unplaced"/>
</dbReference>
<dbReference type="GO" id="GO:0005764">
    <property type="term" value="C:lysosome"/>
    <property type="evidence" value="ECO:0007669"/>
    <property type="project" value="TreeGrafter"/>
</dbReference>
<dbReference type="GO" id="GO:0005576">
    <property type="term" value="C:extracellular region"/>
    <property type="evidence" value="ECO:0007669"/>
    <property type="project" value="InterPro"/>
</dbReference>
<feature type="signal peptide" evidence="2">
    <location>
        <begin position="1"/>
        <end position="16"/>
    </location>
</feature>
<sequence length="207" mass="23566">MKVLILLVCLSVGILATKPKKCSKYYTHIEASEKLTAFAKYSYDACGKRIRLREVGSYSNKTFHIDLLLLYKEGVMYVINDRNRTCHKKPLNDSFHPMEVPQNASLLGQVVLGSKSGPREGLLVNTWVGELQVKNGTAKYMTTVTEFGCIPISTYFHTDKTGWIVTSFFNNIKGRVHHDEFKPPPFCTDAQLEDWDEENPVTFFSLF</sequence>
<dbReference type="PANTHER" id="PTHR10697:SF5">
    <property type="entry name" value="EPENDYMIN-RELATED"/>
    <property type="match status" value="1"/>
</dbReference>
<dbReference type="GO" id="GO:0007160">
    <property type="term" value="P:cell-matrix adhesion"/>
    <property type="evidence" value="ECO:0007669"/>
    <property type="project" value="InterPro"/>
</dbReference>
<keyword evidence="2" id="KW-0732">Signal</keyword>
<protein>
    <recommendedName>
        <fullName evidence="5">Ependymin-like 1</fullName>
    </recommendedName>
</protein>
<evidence type="ECO:0000313" key="3">
    <source>
        <dbReference type="Ensembl" id="ENSMALP00000005267.1"/>
    </source>
</evidence>
<accession>A0A3Q3IKM4</accession>
<comment type="similarity">
    <text evidence="1">Belongs to the ependymin family.</text>
</comment>
<name>A0A3Q3IKM4_MONAL</name>
<evidence type="ECO:0000313" key="4">
    <source>
        <dbReference type="Proteomes" id="UP000261600"/>
    </source>
</evidence>
<evidence type="ECO:0000256" key="1">
    <source>
        <dbReference type="ARBA" id="ARBA00010771"/>
    </source>
</evidence>
<dbReference type="Ensembl" id="ENSMALT00000005386.1">
    <property type="protein sequence ID" value="ENSMALP00000005267.1"/>
    <property type="gene ID" value="ENSMALG00000003785.1"/>
</dbReference>
<evidence type="ECO:0008006" key="5">
    <source>
        <dbReference type="Google" id="ProtNLM"/>
    </source>
</evidence>
<dbReference type="GO" id="GO:0005509">
    <property type="term" value="F:calcium ion binding"/>
    <property type="evidence" value="ECO:0007669"/>
    <property type="project" value="InterPro"/>
</dbReference>
<dbReference type="PRINTS" id="PR00317">
    <property type="entry name" value="EPENDYMIN"/>
</dbReference>
<dbReference type="SMART" id="SM00026">
    <property type="entry name" value="EPEND"/>
    <property type="match status" value="1"/>
</dbReference>
<evidence type="ECO:0000256" key="2">
    <source>
        <dbReference type="SAM" id="SignalP"/>
    </source>
</evidence>
<dbReference type="AlphaFoldDB" id="A0A3Q3IKM4"/>
<dbReference type="Pfam" id="PF00811">
    <property type="entry name" value="Ependymin"/>
    <property type="match status" value="1"/>
</dbReference>
<dbReference type="InterPro" id="IPR001299">
    <property type="entry name" value="Ependymin"/>
</dbReference>
<organism evidence="3 4">
    <name type="scientific">Monopterus albus</name>
    <name type="common">Swamp eel</name>
    <dbReference type="NCBI Taxonomy" id="43700"/>
    <lineage>
        <taxon>Eukaryota</taxon>
        <taxon>Metazoa</taxon>
        <taxon>Chordata</taxon>
        <taxon>Craniata</taxon>
        <taxon>Vertebrata</taxon>
        <taxon>Euteleostomi</taxon>
        <taxon>Actinopterygii</taxon>
        <taxon>Neopterygii</taxon>
        <taxon>Teleostei</taxon>
        <taxon>Neoteleostei</taxon>
        <taxon>Acanthomorphata</taxon>
        <taxon>Anabantaria</taxon>
        <taxon>Synbranchiformes</taxon>
        <taxon>Synbranchidae</taxon>
        <taxon>Monopterus</taxon>
    </lineage>
</organism>